<evidence type="ECO:0008006" key="5">
    <source>
        <dbReference type="Google" id="ProtNLM"/>
    </source>
</evidence>
<dbReference type="Pfam" id="PF05753">
    <property type="entry name" value="TRAP_beta"/>
    <property type="match status" value="1"/>
</dbReference>
<keyword evidence="4" id="KW-1185">Reference proteome</keyword>
<feature type="signal peptide" evidence="2">
    <location>
        <begin position="1"/>
        <end position="20"/>
    </location>
</feature>
<dbReference type="AlphaFoldDB" id="A0A4S2LI16"/>
<dbReference type="EMBL" id="SJOL01008516">
    <property type="protein sequence ID" value="TGZ60168.1"/>
    <property type="molecule type" value="Genomic_DNA"/>
</dbReference>
<name>A0A4S2LI16_OPIFE</name>
<dbReference type="PANTHER" id="PTHR12861:SF3">
    <property type="entry name" value="TRANSLOCON-ASSOCIATED PROTEIN SUBUNIT BETA"/>
    <property type="match status" value="1"/>
</dbReference>
<dbReference type="OrthoDB" id="5860827at2759"/>
<feature type="region of interest" description="Disordered" evidence="1">
    <location>
        <begin position="172"/>
        <end position="210"/>
    </location>
</feature>
<gene>
    <name evidence="3" type="ORF">CRM22_008691</name>
</gene>
<reference evidence="3 4" key="1">
    <citation type="journal article" date="2019" name="BMC Genomics">
        <title>New insights from Opisthorchis felineus genome: update on genomics of the epidemiologically important liver flukes.</title>
        <authorList>
            <person name="Ershov N.I."/>
            <person name="Mordvinov V.A."/>
            <person name="Prokhortchouk E.B."/>
            <person name="Pakharukova M.Y."/>
            <person name="Gunbin K.V."/>
            <person name="Ustyantsev K."/>
            <person name="Genaev M.A."/>
            <person name="Blinov A.G."/>
            <person name="Mazur A."/>
            <person name="Boulygina E."/>
            <person name="Tsygankova S."/>
            <person name="Khrameeva E."/>
            <person name="Chekanov N."/>
            <person name="Fan G."/>
            <person name="Xiao A."/>
            <person name="Zhang H."/>
            <person name="Xu X."/>
            <person name="Yang H."/>
            <person name="Solovyev V."/>
            <person name="Lee S.M."/>
            <person name="Liu X."/>
            <person name="Afonnikov D.A."/>
            <person name="Skryabin K.G."/>
        </authorList>
    </citation>
    <scope>NUCLEOTIDE SEQUENCE [LARGE SCALE GENOMIC DNA]</scope>
    <source>
        <strain evidence="3">AK-0245</strain>
        <tissue evidence="3">Whole organism</tissue>
    </source>
</reference>
<feature type="chain" id="PRO_5020984703" description="Translocon-associated protein subunit beta" evidence="2">
    <location>
        <begin position="21"/>
        <end position="219"/>
    </location>
</feature>
<dbReference type="STRING" id="147828.A0A4S2LI16"/>
<organism evidence="3 4">
    <name type="scientific">Opisthorchis felineus</name>
    <dbReference type="NCBI Taxonomy" id="147828"/>
    <lineage>
        <taxon>Eukaryota</taxon>
        <taxon>Metazoa</taxon>
        <taxon>Spiralia</taxon>
        <taxon>Lophotrochozoa</taxon>
        <taxon>Platyhelminthes</taxon>
        <taxon>Trematoda</taxon>
        <taxon>Digenea</taxon>
        <taxon>Opisthorchiida</taxon>
        <taxon>Opisthorchiata</taxon>
        <taxon>Opisthorchiidae</taxon>
        <taxon>Opisthorchis</taxon>
    </lineage>
</organism>
<keyword evidence="2" id="KW-0732">Signal</keyword>
<sequence length="219" mass="24329">MVLQVFFSCAFLFVTVSGQASDVARLAVSKQVLNEYIFQGKELTILYTIYNLHSSRPARDVELFDSYSDTEFIQIHGSKSARWPHISAGTNVTHAVVLLPQAAGTYNFTSATITYNLGDPSKTILHYSSAPGHVMIYPLKEYNRRFATHTCSICGDSGHLFRAISRRSAFSTPSVPSCHATQRKHEDWDTGRLPKPGQGKSRGRGRVRTTDIPVSKFAL</sequence>
<dbReference type="PANTHER" id="PTHR12861">
    <property type="entry name" value="TRANSLOCON-ASSOCIATED PROTEIN, BETA SUBUNIT PRECURSOR TRAP-BETA SIGNAL SEQUENCE RECEPTOR BETA SUBUNIT"/>
    <property type="match status" value="1"/>
</dbReference>
<proteinExistence type="predicted"/>
<comment type="caution">
    <text evidence="3">The sequence shown here is derived from an EMBL/GenBank/DDBJ whole genome shotgun (WGS) entry which is preliminary data.</text>
</comment>
<evidence type="ECO:0000256" key="1">
    <source>
        <dbReference type="SAM" id="MobiDB-lite"/>
    </source>
</evidence>
<evidence type="ECO:0000313" key="4">
    <source>
        <dbReference type="Proteomes" id="UP000308267"/>
    </source>
</evidence>
<dbReference type="Proteomes" id="UP000308267">
    <property type="component" value="Unassembled WGS sequence"/>
</dbReference>
<evidence type="ECO:0000256" key="2">
    <source>
        <dbReference type="SAM" id="SignalP"/>
    </source>
</evidence>
<protein>
    <recommendedName>
        <fullName evidence="5">Translocon-associated protein subunit beta</fullName>
    </recommendedName>
</protein>
<accession>A0A4S2LI16</accession>
<dbReference type="GO" id="GO:0005783">
    <property type="term" value="C:endoplasmic reticulum"/>
    <property type="evidence" value="ECO:0007669"/>
    <property type="project" value="TreeGrafter"/>
</dbReference>
<feature type="compositionally biased region" description="Basic and acidic residues" evidence="1">
    <location>
        <begin position="183"/>
        <end position="192"/>
    </location>
</feature>
<evidence type="ECO:0000313" key="3">
    <source>
        <dbReference type="EMBL" id="TGZ60168.1"/>
    </source>
</evidence>